<dbReference type="Pfam" id="PF00732">
    <property type="entry name" value="GMC_oxred_N"/>
    <property type="match status" value="1"/>
</dbReference>
<comment type="similarity">
    <text evidence="3">Belongs to the GMC oxidoreductase family.</text>
</comment>
<dbReference type="PANTHER" id="PTHR42784:SF1">
    <property type="entry name" value="PYRANOSE 2-OXIDASE"/>
    <property type="match status" value="1"/>
</dbReference>
<comment type="catalytic activity">
    <reaction evidence="1">
        <text>D-glucose + O2 = 2-dehydro-D-glucose + H2O2</text>
        <dbReference type="Rhea" id="RHEA:10552"/>
        <dbReference type="ChEBI" id="CHEBI:4167"/>
        <dbReference type="ChEBI" id="CHEBI:15379"/>
        <dbReference type="ChEBI" id="CHEBI:16240"/>
        <dbReference type="ChEBI" id="CHEBI:16609"/>
        <dbReference type="EC" id="1.1.3.10"/>
    </reaction>
</comment>
<evidence type="ECO:0000259" key="14">
    <source>
        <dbReference type="Pfam" id="PF00732"/>
    </source>
</evidence>
<dbReference type="Gene3D" id="3.50.50.60">
    <property type="entry name" value="FAD/NAD(P)-binding domain"/>
    <property type="match status" value="2"/>
</dbReference>
<evidence type="ECO:0000256" key="12">
    <source>
        <dbReference type="ARBA" id="ARBA00031330"/>
    </source>
</evidence>
<accession>A0A8K0UHE9</accession>
<dbReference type="PANTHER" id="PTHR42784">
    <property type="entry name" value="PYRANOSE 2-OXIDASE"/>
    <property type="match status" value="1"/>
</dbReference>
<dbReference type="OrthoDB" id="269227at2759"/>
<evidence type="ECO:0000256" key="13">
    <source>
        <dbReference type="SAM" id="MobiDB-lite"/>
    </source>
</evidence>
<organism evidence="16 17">
    <name type="scientific">Cristinia sonorae</name>
    <dbReference type="NCBI Taxonomy" id="1940300"/>
    <lineage>
        <taxon>Eukaryota</taxon>
        <taxon>Fungi</taxon>
        <taxon>Dikarya</taxon>
        <taxon>Basidiomycota</taxon>
        <taxon>Agaricomycotina</taxon>
        <taxon>Agaricomycetes</taxon>
        <taxon>Agaricomycetidae</taxon>
        <taxon>Agaricales</taxon>
        <taxon>Pleurotineae</taxon>
        <taxon>Stephanosporaceae</taxon>
        <taxon>Cristinia</taxon>
    </lineage>
</organism>
<dbReference type="GO" id="GO:0050660">
    <property type="term" value="F:flavin adenine dinucleotide binding"/>
    <property type="evidence" value="ECO:0007669"/>
    <property type="project" value="InterPro"/>
</dbReference>
<comment type="caution">
    <text evidence="16">The sequence shown here is derived from an EMBL/GenBank/DDBJ whole genome shotgun (WGS) entry which is preliminary data.</text>
</comment>
<dbReference type="EMBL" id="JAEVFJ010000040">
    <property type="protein sequence ID" value="KAH8087880.1"/>
    <property type="molecule type" value="Genomic_DNA"/>
</dbReference>
<evidence type="ECO:0000256" key="11">
    <source>
        <dbReference type="ARBA" id="ARBA00031159"/>
    </source>
</evidence>
<dbReference type="Proteomes" id="UP000813824">
    <property type="component" value="Unassembled WGS sequence"/>
</dbReference>
<keyword evidence="7" id="KW-0285">Flavoprotein</keyword>
<feature type="region of interest" description="Disordered" evidence="13">
    <location>
        <begin position="1"/>
        <end position="22"/>
    </location>
</feature>
<dbReference type="AlphaFoldDB" id="A0A8K0UHE9"/>
<dbReference type="InterPro" id="IPR036188">
    <property type="entry name" value="FAD/NAD-bd_sf"/>
</dbReference>
<feature type="domain" description="Glucose-methanol-choline oxidoreductase N-terminal" evidence="14">
    <location>
        <begin position="248"/>
        <end position="336"/>
    </location>
</feature>
<feature type="compositionally biased region" description="Basic and acidic residues" evidence="13">
    <location>
        <begin position="1"/>
        <end position="13"/>
    </location>
</feature>
<dbReference type="InterPro" id="IPR012814">
    <property type="entry name" value="P2OX"/>
</dbReference>
<evidence type="ECO:0000256" key="4">
    <source>
        <dbReference type="ARBA" id="ARBA00011881"/>
    </source>
</evidence>
<dbReference type="SUPFAM" id="SSF51905">
    <property type="entry name" value="FAD/NAD(P)-binding domain"/>
    <property type="match status" value="1"/>
</dbReference>
<dbReference type="GO" id="GO:0050233">
    <property type="term" value="F:pyranose oxidase activity"/>
    <property type="evidence" value="ECO:0007669"/>
    <property type="project" value="UniProtKB-EC"/>
</dbReference>
<evidence type="ECO:0000256" key="3">
    <source>
        <dbReference type="ARBA" id="ARBA00010790"/>
    </source>
</evidence>
<dbReference type="InterPro" id="IPR051473">
    <property type="entry name" value="P2Ox-like"/>
</dbReference>
<dbReference type="InterPro" id="IPR007867">
    <property type="entry name" value="GMC_OxRtase_C"/>
</dbReference>
<dbReference type="SUPFAM" id="SSF54373">
    <property type="entry name" value="FAD-linked reductases, C-terminal domain"/>
    <property type="match status" value="1"/>
</dbReference>
<evidence type="ECO:0000313" key="17">
    <source>
        <dbReference type="Proteomes" id="UP000813824"/>
    </source>
</evidence>
<dbReference type="NCBIfam" id="TIGR02462">
    <property type="entry name" value="pyranose_ox"/>
    <property type="match status" value="1"/>
</dbReference>
<dbReference type="InterPro" id="IPR000172">
    <property type="entry name" value="GMC_OxRdtase_N"/>
</dbReference>
<evidence type="ECO:0000256" key="9">
    <source>
        <dbReference type="ARBA" id="ARBA00023002"/>
    </source>
</evidence>
<evidence type="ECO:0000259" key="15">
    <source>
        <dbReference type="Pfam" id="PF05199"/>
    </source>
</evidence>
<keyword evidence="9" id="KW-0560">Oxidoreductase</keyword>
<evidence type="ECO:0000256" key="10">
    <source>
        <dbReference type="ARBA" id="ARBA00030508"/>
    </source>
</evidence>
<keyword evidence="8" id="KW-0274">FAD</keyword>
<dbReference type="EC" id="1.1.3.10" evidence="5"/>
<dbReference type="Pfam" id="PF05199">
    <property type="entry name" value="GMC_oxred_C"/>
    <property type="match status" value="1"/>
</dbReference>
<gene>
    <name evidence="16" type="ORF">BXZ70DRAFT_955497</name>
</gene>
<sequence length="582" mass="64346">MPIRYRTDEELHNHISNPPASEPLEHADVIIAGSGPVGMAYARTILETCPKATVLMLDIGSQDSAVAGEHHKNSIKYQKDIDLFVNVIKGALQNVSIPPADTYIPTLVGDAWTPPVTDDGPGSHTLVFQGSNPNQIREKNLKAAAMTRTVGGMSTHWTCACPTPHPEEIEKNPIPKSERDKLYQRAHVLLNVHNDQYDKNAQGQDISIRHNVVKKTLLDNLPAKRNVQSLPLAVERRKDNPNYVTWTGANTVLGDPARFGGRFRLRTETRVTKLVPNKLQKDSIAGVLLQDLKNDKDVLATAKAYIITCGAIGTPQVLANSGLQERIPALGHYLCEQSIAFCQIVMKNEIIDYIEKNPAWQERIKIHREKHKGDPLPIPFHDPEPQVMIPYTTDFPWHCQVHRDAFSYGDVGPRADARVVVDLRFFGRQEIRKENRVYFSGQFSKDRDSWVAGSTDIYGMPQATFEVTRSQKDNINDQKMMNDMCATADLLGGYLPGSNPQFMDPGLALHITGTTRIGTDPKNSVADASSRVHGFKNLWVGGNGCIPDSTGCNPTLTSVMIALKGAAAVKELLDGHSHGHHK</sequence>
<evidence type="ECO:0000256" key="8">
    <source>
        <dbReference type="ARBA" id="ARBA00022827"/>
    </source>
</evidence>
<comment type="subunit">
    <text evidence="4">Homotetramer.</text>
</comment>
<name>A0A8K0UHE9_9AGAR</name>
<comment type="cofactor">
    <cofactor evidence="2">
        <name>FAD</name>
        <dbReference type="ChEBI" id="CHEBI:57692"/>
    </cofactor>
</comment>
<protein>
    <recommendedName>
        <fullName evidence="6">Pyranose 2-oxidase</fullName>
        <ecNumber evidence="5">1.1.3.10</ecNumber>
    </recommendedName>
    <alternativeName>
        <fullName evidence="11">FAD-oxidoreductase</fullName>
    </alternativeName>
    <alternativeName>
        <fullName evidence="10">Glucose 2-oxidase</fullName>
    </alternativeName>
    <alternativeName>
        <fullName evidence="12">Pyranose:oxygen 2-oxidoreductase</fullName>
    </alternativeName>
</protein>
<evidence type="ECO:0000256" key="6">
    <source>
        <dbReference type="ARBA" id="ARBA00016408"/>
    </source>
</evidence>
<proteinExistence type="inferred from homology"/>
<reference evidence="16" key="1">
    <citation type="journal article" date="2021" name="New Phytol.">
        <title>Evolutionary innovations through gain and loss of genes in the ectomycorrhizal Boletales.</title>
        <authorList>
            <person name="Wu G."/>
            <person name="Miyauchi S."/>
            <person name="Morin E."/>
            <person name="Kuo A."/>
            <person name="Drula E."/>
            <person name="Varga T."/>
            <person name="Kohler A."/>
            <person name="Feng B."/>
            <person name="Cao Y."/>
            <person name="Lipzen A."/>
            <person name="Daum C."/>
            <person name="Hundley H."/>
            <person name="Pangilinan J."/>
            <person name="Johnson J."/>
            <person name="Barry K."/>
            <person name="LaButti K."/>
            <person name="Ng V."/>
            <person name="Ahrendt S."/>
            <person name="Min B."/>
            <person name="Choi I.G."/>
            <person name="Park H."/>
            <person name="Plett J.M."/>
            <person name="Magnuson J."/>
            <person name="Spatafora J.W."/>
            <person name="Nagy L.G."/>
            <person name="Henrissat B."/>
            <person name="Grigoriev I.V."/>
            <person name="Yang Z.L."/>
            <person name="Xu J."/>
            <person name="Martin F.M."/>
        </authorList>
    </citation>
    <scope>NUCLEOTIDE SEQUENCE</scope>
    <source>
        <strain evidence="16">KKN 215</strain>
    </source>
</reference>
<evidence type="ECO:0000256" key="2">
    <source>
        <dbReference type="ARBA" id="ARBA00001974"/>
    </source>
</evidence>
<evidence type="ECO:0000256" key="1">
    <source>
        <dbReference type="ARBA" id="ARBA00000827"/>
    </source>
</evidence>
<evidence type="ECO:0000313" key="16">
    <source>
        <dbReference type="EMBL" id="KAH8087880.1"/>
    </source>
</evidence>
<evidence type="ECO:0000256" key="5">
    <source>
        <dbReference type="ARBA" id="ARBA00013082"/>
    </source>
</evidence>
<keyword evidence="17" id="KW-1185">Reference proteome</keyword>
<feature type="domain" description="Glucose-methanol-choline oxidoreductase C-terminal" evidence="15">
    <location>
        <begin position="509"/>
        <end position="562"/>
    </location>
</feature>
<evidence type="ECO:0000256" key="7">
    <source>
        <dbReference type="ARBA" id="ARBA00022630"/>
    </source>
</evidence>